<reference evidence="11 12" key="1">
    <citation type="submission" date="2023-01" db="EMBL/GenBank/DDBJ databases">
        <title>Novel diversity within Roseofilum (Cyanobacteria; Desertifilaceae) from marine benthic mats with descriptions of four novel species.</title>
        <authorList>
            <person name="Wang Y."/>
            <person name="Berthold D.E."/>
            <person name="Hu J."/>
            <person name="Lefler F.W."/>
            <person name="Laughinghouse H.D. IV."/>
        </authorList>
    </citation>
    <scope>NUCLEOTIDE SEQUENCE [LARGE SCALE GENOMIC DNA]</scope>
    <source>
        <strain evidence="11 12">BLCC-M154</strain>
    </source>
</reference>
<protein>
    <submittedName>
        <fullName evidence="11">Nucleotidyltransferase domain-containing protein</fullName>
    </submittedName>
</protein>
<evidence type="ECO:0000256" key="9">
    <source>
        <dbReference type="ARBA" id="ARBA00038276"/>
    </source>
</evidence>
<dbReference type="SUPFAM" id="SSF81301">
    <property type="entry name" value="Nucleotidyltransferase"/>
    <property type="match status" value="1"/>
</dbReference>
<dbReference type="PANTHER" id="PTHR33571:SF12">
    <property type="entry name" value="BSL3053 PROTEIN"/>
    <property type="match status" value="1"/>
</dbReference>
<comment type="similarity">
    <text evidence="9">Belongs to the MntA antitoxin family.</text>
</comment>
<proteinExistence type="inferred from homology"/>
<evidence type="ECO:0000256" key="2">
    <source>
        <dbReference type="ARBA" id="ARBA00022649"/>
    </source>
</evidence>
<keyword evidence="7" id="KW-0067">ATP-binding</keyword>
<comment type="caution">
    <text evidence="11">The sequence shown here is derived from an EMBL/GenBank/DDBJ whole genome shotgun (WGS) entry which is preliminary data.</text>
</comment>
<keyword evidence="12" id="KW-1185">Reference proteome</keyword>
<evidence type="ECO:0000256" key="6">
    <source>
        <dbReference type="ARBA" id="ARBA00022741"/>
    </source>
</evidence>
<dbReference type="InterPro" id="IPR052038">
    <property type="entry name" value="Type-VII_TA_antitoxin"/>
</dbReference>
<organism evidence="11 12">
    <name type="scientific">Roseofilum acuticapitatum BLCC-M154</name>
    <dbReference type="NCBI Taxonomy" id="3022444"/>
    <lineage>
        <taxon>Bacteria</taxon>
        <taxon>Bacillati</taxon>
        <taxon>Cyanobacteriota</taxon>
        <taxon>Cyanophyceae</taxon>
        <taxon>Desertifilales</taxon>
        <taxon>Desertifilaceae</taxon>
        <taxon>Roseofilum</taxon>
        <taxon>Roseofilum acuticapitatum</taxon>
    </lineage>
</organism>
<dbReference type="PANTHER" id="PTHR33571">
    <property type="entry name" value="SSL8005 PROTEIN"/>
    <property type="match status" value="1"/>
</dbReference>
<dbReference type="Pfam" id="PF01909">
    <property type="entry name" value="NTP_transf_2"/>
    <property type="match status" value="1"/>
</dbReference>
<keyword evidence="2" id="KW-1277">Toxin-antitoxin system</keyword>
<evidence type="ECO:0000256" key="5">
    <source>
        <dbReference type="ARBA" id="ARBA00022723"/>
    </source>
</evidence>
<feature type="domain" description="Polymerase nucleotidyl transferase" evidence="10">
    <location>
        <begin position="32"/>
        <end position="116"/>
    </location>
</feature>
<keyword evidence="8" id="KW-0460">Magnesium</keyword>
<dbReference type="Proteomes" id="UP001235303">
    <property type="component" value="Unassembled WGS sequence"/>
</dbReference>
<keyword evidence="5" id="KW-0479">Metal-binding</keyword>
<evidence type="ECO:0000256" key="1">
    <source>
        <dbReference type="ARBA" id="ARBA00001946"/>
    </source>
</evidence>
<dbReference type="Gene3D" id="3.30.460.10">
    <property type="entry name" value="Beta Polymerase, domain 2"/>
    <property type="match status" value="1"/>
</dbReference>
<evidence type="ECO:0000256" key="7">
    <source>
        <dbReference type="ARBA" id="ARBA00022840"/>
    </source>
</evidence>
<evidence type="ECO:0000256" key="3">
    <source>
        <dbReference type="ARBA" id="ARBA00022679"/>
    </source>
</evidence>
<evidence type="ECO:0000313" key="12">
    <source>
        <dbReference type="Proteomes" id="UP001235303"/>
    </source>
</evidence>
<dbReference type="EMBL" id="JAQOSP010000006">
    <property type="protein sequence ID" value="MDJ1168188.1"/>
    <property type="molecule type" value="Genomic_DNA"/>
</dbReference>
<dbReference type="InterPro" id="IPR043519">
    <property type="entry name" value="NT_sf"/>
</dbReference>
<dbReference type="CDD" id="cd05403">
    <property type="entry name" value="NT_KNTase_like"/>
    <property type="match status" value="1"/>
</dbReference>
<keyword evidence="3" id="KW-0808">Transferase</keyword>
<evidence type="ECO:0000256" key="8">
    <source>
        <dbReference type="ARBA" id="ARBA00022842"/>
    </source>
</evidence>
<evidence type="ECO:0000256" key="4">
    <source>
        <dbReference type="ARBA" id="ARBA00022695"/>
    </source>
</evidence>
<dbReference type="InterPro" id="IPR002934">
    <property type="entry name" value="Polymerase_NTP_transf_dom"/>
</dbReference>
<comment type="cofactor">
    <cofactor evidence="1">
        <name>Mg(2+)</name>
        <dbReference type="ChEBI" id="CHEBI:18420"/>
    </cofactor>
</comment>
<accession>A0ABT7AQ26</accession>
<keyword evidence="4" id="KW-0548">Nucleotidyltransferase</keyword>
<gene>
    <name evidence="11" type="ORF">PMG71_01950</name>
</gene>
<evidence type="ECO:0000259" key="10">
    <source>
        <dbReference type="Pfam" id="PF01909"/>
    </source>
</evidence>
<sequence>MTDDFNQAAMSTTIAEGQIYDRLGITPEQLVDFCQRWHVAELAVFGSILRSDFHAGSDIDILVSYQPTAQRGLFEKMHMQEELELLCSRDVDLISKKAIERSQNWIRRKNILDSAEVIYVAR</sequence>
<evidence type="ECO:0000313" key="11">
    <source>
        <dbReference type="EMBL" id="MDJ1168188.1"/>
    </source>
</evidence>
<name>A0ABT7AQ26_9CYAN</name>
<keyword evidence="6" id="KW-0547">Nucleotide-binding</keyword>